<name>A0A1C3XM72_9BRAD</name>
<dbReference type="RefSeq" id="WP_074448644.1">
    <property type="nucleotide sequence ID" value="NZ_FMAE01000060.1"/>
</dbReference>
<evidence type="ECO:0000313" key="6">
    <source>
        <dbReference type="EMBL" id="SCB53363.1"/>
    </source>
</evidence>
<dbReference type="Gene3D" id="1.10.443.10">
    <property type="entry name" value="Intergrase catalytic core"/>
    <property type="match status" value="1"/>
</dbReference>
<dbReference type="AlphaFoldDB" id="A0A1C3XM72"/>
<dbReference type="InterPro" id="IPR050090">
    <property type="entry name" value="Tyrosine_recombinase_XerCD"/>
</dbReference>
<dbReference type="Pfam" id="PF00589">
    <property type="entry name" value="Phage_integrase"/>
    <property type="match status" value="1"/>
</dbReference>
<dbReference type="InterPro" id="IPR002104">
    <property type="entry name" value="Integrase_catalytic"/>
</dbReference>
<evidence type="ECO:0000259" key="5">
    <source>
        <dbReference type="PROSITE" id="PS51898"/>
    </source>
</evidence>
<dbReference type="PANTHER" id="PTHR30349">
    <property type="entry name" value="PHAGE INTEGRASE-RELATED"/>
    <property type="match status" value="1"/>
</dbReference>
<keyword evidence="4" id="KW-0233">DNA recombination</keyword>
<dbReference type="GO" id="GO:0015074">
    <property type="term" value="P:DNA integration"/>
    <property type="evidence" value="ECO:0007669"/>
    <property type="project" value="UniProtKB-KW"/>
</dbReference>
<keyword evidence="3" id="KW-0238">DNA-binding</keyword>
<proteinExistence type="inferred from homology"/>
<organism evidence="6 7">
    <name type="scientific">Bradyrhizobium yuanmingense</name>
    <dbReference type="NCBI Taxonomy" id="108015"/>
    <lineage>
        <taxon>Bacteria</taxon>
        <taxon>Pseudomonadati</taxon>
        <taxon>Pseudomonadota</taxon>
        <taxon>Alphaproteobacteria</taxon>
        <taxon>Hyphomicrobiales</taxon>
        <taxon>Nitrobacteraceae</taxon>
        <taxon>Bradyrhizobium</taxon>
    </lineage>
</organism>
<protein>
    <submittedName>
        <fullName evidence="6">Site-specific recombinase XerD</fullName>
    </submittedName>
</protein>
<accession>A0A1C3XM72</accession>
<keyword evidence="2" id="KW-0229">DNA integration</keyword>
<feature type="domain" description="Tyr recombinase" evidence="5">
    <location>
        <begin position="222"/>
        <end position="404"/>
    </location>
</feature>
<dbReference type="InterPro" id="IPR011010">
    <property type="entry name" value="DNA_brk_join_enz"/>
</dbReference>
<reference evidence="6 7" key="1">
    <citation type="submission" date="2016-08" db="EMBL/GenBank/DDBJ databases">
        <authorList>
            <person name="Seilhamer J.J."/>
        </authorList>
    </citation>
    <scope>NUCLEOTIDE SEQUENCE [LARGE SCALE GENOMIC DNA]</scope>
    <source>
        <strain evidence="6 7">CCBAU 10071</strain>
    </source>
</reference>
<evidence type="ECO:0000256" key="1">
    <source>
        <dbReference type="ARBA" id="ARBA00008857"/>
    </source>
</evidence>
<dbReference type="InterPro" id="IPR013762">
    <property type="entry name" value="Integrase-like_cat_sf"/>
</dbReference>
<evidence type="ECO:0000256" key="3">
    <source>
        <dbReference type="ARBA" id="ARBA00023125"/>
    </source>
</evidence>
<dbReference type="Proteomes" id="UP000183174">
    <property type="component" value="Unassembled WGS sequence"/>
</dbReference>
<dbReference type="GO" id="GO:0003677">
    <property type="term" value="F:DNA binding"/>
    <property type="evidence" value="ECO:0007669"/>
    <property type="project" value="UniProtKB-KW"/>
</dbReference>
<dbReference type="GO" id="GO:0006310">
    <property type="term" value="P:DNA recombination"/>
    <property type="evidence" value="ECO:0007669"/>
    <property type="project" value="UniProtKB-KW"/>
</dbReference>
<evidence type="ECO:0000313" key="7">
    <source>
        <dbReference type="Proteomes" id="UP000183174"/>
    </source>
</evidence>
<sequence length="411" mass="45654">MPVPVRLQLRTEDPDNVLWPIMGLYTDYLVRGRYGAKRRRRYTASALHFGDWLRNEGAGPGDIDETRIGSFLINHLTTCSCGHPVPRGLILNRAALNNLLRVLRAHNIVAAPAPDAIEVELARFDAKMNEIWGLTQGTRDHRRRIVRRLLREQFGAGPIELGALTPNAVRAFVLGGAGWSTSTIRVMGGAVRCYLRYRALLGHDVAHLHKAVPRPAFWRDAELPEALSGADVEQLFSAFDRPCPSRRRGYAIVRCLADLGLRSSEVIRLTLDDIGWDEGVIRVPAGKARRSDILPLSPPTGEAIVDYILNERPATPQREVFVRHVAPLGEPVGRRVVQKTLHAAYARLGWDRSRVHILRHTLASRLVNNGVPMKQIADVLRHRSIVTSAGYARVDVARLSAVALPWPGAIA</sequence>
<comment type="similarity">
    <text evidence="1">Belongs to the 'phage' integrase family.</text>
</comment>
<dbReference type="PANTHER" id="PTHR30349:SF41">
    <property type="entry name" value="INTEGRASE_RECOMBINASE PROTEIN MJ0367-RELATED"/>
    <property type="match status" value="1"/>
</dbReference>
<dbReference type="EMBL" id="FMAE01000060">
    <property type="protein sequence ID" value="SCB53363.1"/>
    <property type="molecule type" value="Genomic_DNA"/>
</dbReference>
<gene>
    <name evidence="6" type="ORF">GA0061099_10606</name>
</gene>
<evidence type="ECO:0000256" key="2">
    <source>
        <dbReference type="ARBA" id="ARBA00022908"/>
    </source>
</evidence>
<dbReference type="PROSITE" id="PS51898">
    <property type="entry name" value="TYR_RECOMBINASE"/>
    <property type="match status" value="1"/>
</dbReference>
<dbReference type="SUPFAM" id="SSF56349">
    <property type="entry name" value="DNA breaking-rejoining enzymes"/>
    <property type="match status" value="1"/>
</dbReference>
<evidence type="ECO:0000256" key="4">
    <source>
        <dbReference type="ARBA" id="ARBA00023172"/>
    </source>
</evidence>